<sequence>MSVCTLAEKTSFSQRHKILRGRISRIANSNSWPSIRSAYWHNQCPFSCLGKITNIKAGVEQYRQKAPCVEAIASKYRQRTSLSQGRNFIPHSVRARSLSMLMYVIKLVIIGCRPMSNFPLSQLNVYCIPFVKSSCCFDFPISLVIYPYAIEEILPVSAFVFGNGALNYPITITYVSSQNVKSSIKPKIWSGSLSRLCVPQHP</sequence>
<dbReference type="Proteomes" id="UP000037069">
    <property type="component" value="Unassembled WGS sequence"/>
</dbReference>
<proteinExistence type="predicted"/>
<dbReference type="EMBL" id="JRES01000425">
    <property type="protein sequence ID" value="KNC31391.1"/>
    <property type="molecule type" value="Genomic_DNA"/>
</dbReference>
<evidence type="ECO:0000313" key="1">
    <source>
        <dbReference type="EMBL" id="KNC31391.1"/>
    </source>
</evidence>
<keyword evidence="2" id="KW-1185">Reference proteome</keyword>
<reference evidence="1 2" key="1">
    <citation type="journal article" date="2015" name="Nat. Commun.">
        <title>Lucilia cuprina genome unlocks parasitic fly biology to underpin future interventions.</title>
        <authorList>
            <person name="Anstead C.A."/>
            <person name="Korhonen P.K."/>
            <person name="Young N.D."/>
            <person name="Hall R.S."/>
            <person name="Jex A.R."/>
            <person name="Murali S.C."/>
            <person name="Hughes D.S."/>
            <person name="Lee S.F."/>
            <person name="Perry T."/>
            <person name="Stroehlein A.J."/>
            <person name="Ansell B.R."/>
            <person name="Breugelmans B."/>
            <person name="Hofmann A."/>
            <person name="Qu J."/>
            <person name="Dugan S."/>
            <person name="Lee S.L."/>
            <person name="Chao H."/>
            <person name="Dinh H."/>
            <person name="Han Y."/>
            <person name="Doddapaneni H.V."/>
            <person name="Worley K.C."/>
            <person name="Muzny D.M."/>
            <person name="Ioannidis P."/>
            <person name="Waterhouse R.M."/>
            <person name="Zdobnov E.M."/>
            <person name="James P.J."/>
            <person name="Bagnall N.H."/>
            <person name="Kotze A.C."/>
            <person name="Gibbs R.A."/>
            <person name="Richards S."/>
            <person name="Batterham P."/>
            <person name="Gasser R.B."/>
        </authorList>
    </citation>
    <scope>NUCLEOTIDE SEQUENCE [LARGE SCALE GENOMIC DNA]</scope>
    <source>
        <strain evidence="1 2">LS</strain>
        <tissue evidence="1">Full body</tissue>
    </source>
</reference>
<dbReference type="AlphaFoldDB" id="A0A0L0CGN5"/>
<evidence type="ECO:0000313" key="2">
    <source>
        <dbReference type="Proteomes" id="UP000037069"/>
    </source>
</evidence>
<name>A0A0L0CGN5_LUCCU</name>
<protein>
    <submittedName>
        <fullName evidence="1">Uncharacterized protein</fullName>
    </submittedName>
</protein>
<gene>
    <name evidence="1" type="ORF">FF38_06225</name>
</gene>
<comment type="caution">
    <text evidence="1">The sequence shown here is derived from an EMBL/GenBank/DDBJ whole genome shotgun (WGS) entry which is preliminary data.</text>
</comment>
<accession>A0A0L0CGN5</accession>
<organism evidence="1 2">
    <name type="scientific">Lucilia cuprina</name>
    <name type="common">Green bottle fly</name>
    <name type="synonym">Australian sheep blowfly</name>
    <dbReference type="NCBI Taxonomy" id="7375"/>
    <lineage>
        <taxon>Eukaryota</taxon>
        <taxon>Metazoa</taxon>
        <taxon>Ecdysozoa</taxon>
        <taxon>Arthropoda</taxon>
        <taxon>Hexapoda</taxon>
        <taxon>Insecta</taxon>
        <taxon>Pterygota</taxon>
        <taxon>Neoptera</taxon>
        <taxon>Endopterygota</taxon>
        <taxon>Diptera</taxon>
        <taxon>Brachycera</taxon>
        <taxon>Muscomorpha</taxon>
        <taxon>Oestroidea</taxon>
        <taxon>Calliphoridae</taxon>
        <taxon>Luciliinae</taxon>
        <taxon>Lucilia</taxon>
    </lineage>
</organism>